<evidence type="ECO:0000256" key="10">
    <source>
        <dbReference type="ARBA" id="ARBA00023289"/>
    </source>
</evidence>
<keyword evidence="11" id="KW-0131">Cell cycle</keyword>
<evidence type="ECO:0000256" key="5">
    <source>
        <dbReference type="ARBA" id="ARBA00022618"/>
    </source>
</evidence>
<feature type="compositionally biased region" description="Basic and acidic residues" evidence="12">
    <location>
        <begin position="387"/>
        <end position="397"/>
    </location>
</feature>
<feature type="compositionally biased region" description="Low complexity" evidence="12">
    <location>
        <begin position="1023"/>
        <end position="1032"/>
    </location>
</feature>
<evidence type="ECO:0000256" key="8">
    <source>
        <dbReference type="ARBA" id="ARBA00023136"/>
    </source>
</evidence>
<proteinExistence type="inferred from homology"/>
<evidence type="ECO:0000256" key="3">
    <source>
        <dbReference type="ARBA" id="ARBA00022475"/>
    </source>
</evidence>
<keyword evidence="8" id="KW-0472">Membrane</keyword>
<keyword evidence="10" id="KW-0636">Prenylation</keyword>
<dbReference type="Proteomes" id="UP000801428">
    <property type="component" value="Unassembled WGS sequence"/>
</dbReference>
<feature type="compositionally biased region" description="Basic and acidic residues" evidence="12">
    <location>
        <begin position="654"/>
        <end position="665"/>
    </location>
</feature>
<dbReference type="Pfam" id="PF00071">
    <property type="entry name" value="Ras"/>
    <property type="match status" value="1"/>
</dbReference>
<evidence type="ECO:0000256" key="12">
    <source>
        <dbReference type="SAM" id="MobiDB-lite"/>
    </source>
</evidence>
<gene>
    <name evidence="13" type="ORF">E8E13_004883</name>
</gene>
<dbReference type="GO" id="GO:0005938">
    <property type="term" value="C:cell cortex"/>
    <property type="evidence" value="ECO:0007669"/>
    <property type="project" value="UniProtKB-ARBA"/>
</dbReference>
<keyword evidence="14" id="KW-1185">Reference proteome</keyword>
<dbReference type="PROSITE" id="PS51421">
    <property type="entry name" value="RAS"/>
    <property type="match status" value="1"/>
</dbReference>
<sequence>MVVATIKCVVVGDGAVGKTCLLISYTTNKFPSEYVPTVFDNYAVTVMIGDEPYTLGLFDTAGQEDYDRLRPLSYPQTDVFLVCFSVTSPASFENVREKWFPEVDLREDNAVKDKLSKQRMTPVKREAGEQMAKELGAVKYVECSALTQFKLKDVFDEAIVAALDPPKDPERKRGAKKDKKQEESNPRMSSQDHKKRPPPIAVPLWPPSEAPPGQKSLTKAAQQIDANDRKMQRFTSSSTQANERLKTDTPLTSPLGLEEAELYHTRGPVSKSSSQASRHRSPAMTTLSGLLDQARSSPRKPDSSSLTSRHDSTTRSRHSERSQRSAAAAQAKIETLDEDETTTRSQIESRSEKRLLKMTGQIPPTPLMGDWDPDRVFIRTEDLRARCRAASSERKSEGNQPSRSPKKKLFGVSLPNFSRPSAATTTPAMSYKAGKVLGTTPTSKPRRVQARPIKAAQLLETPTKTPRPDTVKSMPAKRDSNNQLNPEDNSTHGSRAIEHRSPGKENTAPHVLLTANSSFESTPPTPPAKDTPPELRAPTATTNLPSPLHRTPSHDDLRMSYSALPTRGAQVELPFPMFALSPSPLKTAIHGSGRTSPTKFRPYTADDYTKLIEGDAIQWPHPDEGESREGKEGNQSAPLATNRYDGLQLPQSSHSDDNHYNEKIGRRLTPLPPRFYSPSGRSFQFYDNGESPSQNTDAGRLLFATPKDSDSYLREDSTNGSIEMVYQGSMGAQDPTTAVTTSTGPSTSHGAPADLSQSHTLPTDIDQPFTGNSDEKEGNNTSVAAPFTASVVADPSHPAISRLKGHVNTEQTSGIRVSPGPHSPADPYGSARRFGSDRSVGPTSIGGPVPEAIPHTPGPMPRSVAIPGSSHSNGPFISPRTNRTVEEHFFMTNEHLDVVGKTTWDAISMHTEQQISATDTKHDQLVAVLDKHIEGLRTQFSSIAAKVDDNATRTDGIGLKLDQLEQFVRTELLSSMTEQAKKTMDMESSLKEIQKAMSHVQLTVEKLSASTSAPHHPTPGGLPTPGALGQGPHTAPAHSSHPALTSFYGNQGGREEHSSMPPLPDRNVPNNFDSHGDARGNYGNNWHSHAWNGRASYHGRNRAEVTSYASSNPYQPGYSGQYNTGFVNGYSSYNLSPATPEQPYAYGQKSAQ</sequence>
<feature type="region of interest" description="Disordered" evidence="12">
    <location>
        <begin position="618"/>
        <end position="672"/>
    </location>
</feature>
<feature type="compositionally biased region" description="Basic and acidic residues" evidence="12">
    <location>
        <begin position="308"/>
        <end position="323"/>
    </location>
</feature>
<dbReference type="GO" id="GO:0030427">
    <property type="term" value="C:site of polarized growth"/>
    <property type="evidence" value="ECO:0007669"/>
    <property type="project" value="UniProtKB-ARBA"/>
</dbReference>
<dbReference type="InterPro" id="IPR005225">
    <property type="entry name" value="Small_GTP-bd"/>
</dbReference>
<evidence type="ECO:0000313" key="13">
    <source>
        <dbReference type="EMBL" id="KAF2995593.1"/>
    </source>
</evidence>
<dbReference type="PRINTS" id="PR00449">
    <property type="entry name" value="RASTRNSFRMNG"/>
</dbReference>
<comment type="subcellular location">
    <subcellularLocation>
        <location evidence="1">Cell membrane</location>
        <topology evidence="1">Lipid-anchor</topology>
        <orientation evidence="1">Cytoplasmic side</orientation>
    </subcellularLocation>
</comment>
<evidence type="ECO:0000313" key="14">
    <source>
        <dbReference type="Proteomes" id="UP000801428"/>
    </source>
</evidence>
<dbReference type="SMART" id="SM00174">
    <property type="entry name" value="RHO"/>
    <property type="match status" value="1"/>
</dbReference>
<reference evidence="13" key="1">
    <citation type="submission" date="2019-04" db="EMBL/GenBank/DDBJ databases">
        <title>Sequencing of skin fungus with MAO and IRED activity.</title>
        <authorList>
            <person name="Marsaioli A.J."/>
            <person name="Bonatto J.M.C."/>
            <person name="Reis Junior O."/>
        </authorList>
    </citation>
    <scope>NUCLEOTIDE SEQUENCE</scope>
    <source>
        <strain evidence="13">30M1</strain>
    </source>
</reference>
<comment type="similarity">
    <text evidence="2">Belongs to the small GTPase superfamily. Rho family. CDC42 subfamily.</text>
</comment>
<evidence type="ECO:0000256" key="6">
    <source>
        <dbReference type="ARBA" id="ARBA00022741"/>
    </source>
</evidence>
<evidence type="ECO:0000256" key="1">
    <source>
        <dbReference type="ARBA" id="ARBA00004342"/>
    </source>
</evidence>
<keyword evidence="4" id="KW-0488">Methylation</keyword>
<dbReference type="PROSITE" id="PS51419">
    <property type="entry name" value="RAB"/>
    <property type="match status" value="1"/>
</dbReference>
<feature type="region of interest" description="Disordered" evidence="12">
    <location>
        <begin position="811"/>
        <end position="878"/>
    </location>
</feature>
<evidence type="ECO:0000256" key="9">
    <source>
        <dbReference type="ARBA" id="ARBA00023288"/>
    </source>
</evidence>
<keyword evidence="3" id="KW-1003">Cell membrane</keyword>
<dbReference type="OrthoDB" id="3796126at2759"/>
<evidence type="ECO:0000256" key="2">
    <source>
        <dbReference type="ARBA" id="ARBA00008112"/>
    </source>
</evidence>
<evidence type="ECO:0000256" key="11">
    <source>
        <dbReference type="ARBA" id="ARBA00023306"/>
    </source>
</evidence>
<name>A0A9P4T6Y0_CURKU</name>
<evidence type="ECO:0000256" key="4">
    <source>
        <dbReference type="ARBA" id="ARBA00022481"/>
    </source>
</evidence>
<keyword evidence="6" id="KW-0547">Nucleotide-binding</keyword>
<organism evidence="13 14">
    <name type="scientific">Curvularia kusanoi</name>
    <name type="common">Cochliobolus kusanoi</name>
    <dbReference type="NCBI Taxonomy" id="90978"/>
    <lineage>
        <taxon>Eukaryota</taxon>
        <taxon>Fungi</taxon>
        <taxon>Dikarya</taxon>
        <taxon>Ascomycota</taxon>
        <taxon>Pezizomycotina</taxon>
        <taxon>Dothideomycetes</taxon>
        <taxon>Pleosporomycetidae</taxon>
        <taxon>Pleosporales</taxon>
        <taxon>Pleosporineae</taxon>
        <taxon>Pleosporaceae</taxon>
        <taxon>Curvularia</taxon>
    </lineage>
</organism>
<dbReference type="GO" id="GO:0007264">
    <property type="term" value="P:small GTPase-mediated signal transduction"/>
    <property type="evidence" value="ECO:0007669"/>
    <property type="project" value="InterPro"/>
</dbReference>
<comment type="caution">
    <text evidence="13">The sequence shown here is derived from an EMBL/GenBank/DDBJ whole genome shotgun (WGS) entry which is preliminary data.</text>
</comment>
<protein>
    <submittedName>
        <fullName evidence="13">Uncharacterized protein</fullName>
    </submittedName>
</protein>
<evidence type="ECO:0000256" key="7">
    <source>
        <dbReference type="ARBA" id="ARBA00023134"/>
    </source>
</evidence>
<dbReference type="PROSITE" id="PS51420">
    <property type="entry name" value="RHO"/>
    <property type="match status" value="1"/>
</dbReference>
<feature type="compositionally biased region" description="Polar residues" evidence="12">
    <location>
        <begin position="215"/>
        <end position="225"/>
    </location>
</feature>
<accession>A0A9P4T6Y0</accession>
<dbReference type="SUPFAM" id="SSF52540">
    <property type="entry name" value="P-loop containing nucleoside triphosphate hydrolases"/>
    <property type="match status" value="1"/>
</dbReference>
<dbReference type="InterPro" id="IPR003578">
    <property type="entry name" value="Small_GTPase_Rho"/>
</dbReference>
<dbReference type="InterPro" id="IPR027417">
    <property type="entry name" value="P-loop_NTPase"/>
</dbReference>
<feature type="compositionally biased region" description="Basic and acidic residues" evidence="12">
    <location>
        <begin position="466"/>
        <end position="480"/>
    </location>
</feature>
<dbReference type="NCBIfam" id="TIGR00231">
    <property type="entry name" value="small_GTP"/>
    <property type="match status" value="1"/>
</dbReference>
<feature type="region of interest" description="Disordered" evidence="12">
    <location>
        <begin position="165"/>
        <end position="373"/>
    </location>
</feature>
<dbReference type="PANTHER" id="PTHR24072">
    <property type="entry name" value="RHO FAMILY GTPASE"/>
    <property type="match status" value="1"/>
</dbReference>
<feature type="compositionally biased region" description="Pro residues" evidence="12">
    <location>
        <begin position="198"/>
        <end position="210"/>
    </location>
</feature>
<keyword evidence="9" id="KW-0449">Lipoprotein</keyword>
<feature type="compositionally biased region" description="Polar residues" evidence="12">
    <location>
        <begin position="233"/>
        <end position="242"/>
    </location>
</feature>
<dbReference type="GO" id="GO:0051286">
    <property type="term" value="C:cell tip"/>
    <property type="evidence" value="ECO:0007669"/>
    <property type="project" value="UniProtKB-ARBA"/>
</dbReference>
<dbReference type="SMART" id="SM00175">
    <property type="entry name" value="RAB"/>
    <property type="match status" value="1"/>
</dbReference>
<feature type="compositionally biased region" description="Polar residues" evidence="12">
    <location>
        <begin position="869"/>
        <end position="878"/>
    </location>
</feature>
<keyword evidence="5" id="KW-0132">Cell division</keyword>
<dbReference type="SMART" id="SM00173">
    <property type="entry name" value="RAS"/>
    <property type="match status" value="1"/>
</dbReference>
<dbReference type="AlphaFoldDB" id="A0A9P4T6Y0"/>
<dbReference type="FunFam" id="3.40.50.300:FF:000236">
    <property type="entry name" value="Cell division control protein 42"/>
    <property type="match status" value="1"/>
</dbReference>
<feature type="region of interest" description="Disordered" evidence="12">
    <location>
        <begin position="1007"/>
        <end position="1080"/>
    </location>
</feature>
<dbReference type="GO" id="GO:0051301">
    <property type="term" value="P:cell division"/>
    <property type="evidence" value="ECO:0007669"/>
    <property type="project" value="UniProtKB-KW"/>
</dbReference>
<feature type="region of interest" description="Disordered" evidence="12">
    <location>
        <begin position="387"/>
        <end position="554"/>
    </location>
</feature>
<dbReference type="Gene3D" id="3.40.50.300">
    <property type="entry name" value="P-loop containing nucleotide triphosphate hydrolases"/>
    <property type="match status" value="1"/>
</dbReference>
<keyword evidence="7" id="KW-0342">GTP-binding</keyword>
<dbReference type="GO" id="GO:0005886">
    <property type="term" value="C:plasma membrane"/>
    <property type="evidence" value="ECO:0007669"/>
    <property type="project" value="UniProtKB-SubCell"/>
</dbReference>
<dbReference type="GO" id="GO:0003924">
    <property type="term" value="F:GTPase activity"/>
    <property type="evidence" value="ECO:0007669"/>
    <property type="project" value="InterPro"/>
</dbReference>
<dbReference type="EMBL" id="SWKU01000032">
    <property type="protein sequence ID" value="KAF2995593.1"/>
    <property type="molecule type" value="Genomic_DNA"/>
</dbReference>
<feature type="compositionally biased region" description="Polar residues" evidence="12">
    <location>
        <begin position="415"/>
        <end position="428"/>
    </location>
</feature>
<feature type="compositionally biased region" description="Polar residues" evidence="12">
    <location>
        <begin position="481"/>
        <end position="493"/>
    </location>
</feature>
<dbReference type="GO" id="GO:0012505">
    <property type="term" value="C:endomembrane system"/>
    <property type="evidence" value="ECO:0007669"/>
    <property type="project" value="UniProtKB-ARBA"/>
</dbReference>
<feature type="region of interest" description="Disordered" evidence="12">
    <location>
        <begin position="730"/>
        <end position="781"/>
    </location>
</feature>
<dbReference type="GO" id="GO:0005525">
    <property type="term" value="F:GTP binding"/>
    <property type="evidence" value="ECO:0007669"/>
    <property type="project" value="UniProtKB-KW"/>
</dbReference>
<feature type="compositionally biased region" description="Low complexity" evidence="12">
    <location>
        <begin position="736"/>
        <end position="748"/>
    </location>
</feature>
<dbReference type="GO" id="GO:0030010">
    <property type="term" value="P:establishment of cell polarity"/>
    <property type="evidence" value="ECO:0007669"/>
    <property type="project" value="UniProtKB-ARBA"/>
</dbReference>
<feature type="compositionally biased region" description="Basic and acidic residues" evidence="12">
    <location>
        <begin position="621"/>
        <end position="632"/>
    </location>
</feature>
<dbReference type="InterPro" id="IPR001806">
    <property type="entry name" value="Small_GTPase"/>
</dbReference>